<keyword evidence="2" id="KW-0997">Cell inner membrane</keyword>
<dbReference type="InterPro" id="IPR003593">
    <property type="entry name" value="AAA+_ATPase"/>
</dbReference>
<dbReference type="PROSITE" id="PS50893">
    <property type="entry name" value="ABC_TRANSPORTER_2"/>
    <property type="match status" value="2"/>
</dbReference>
<evidence type="ECO:0000256" key="3">
    <source>
        <dbReference type="ARBA" id="ARBA00022737"/>
    </source>
</evidence>
<organism evidence="9 10">
    <name type="scientific">Caballeronia sordidicola</name>
    <name type="common">Burkholderia sordidicola</name>
    <dbReference type="NCBI Taxonomy" id="196367"/>
    <lineage>
        <taxon>Bacteria</taxon>
        <taxon>Pseudomonadati</taxon>
        <taxon>Pseudomonadota</taxon>
        <taxon>Betaproteobacteria</taxon>
        <taxon>Burkholderiales</taxon>
        <taxon>Burkholderiaceae</taxon>
        <taxon>Caballeronia</taxon>
    </lineage>
</organism>
<accession>A0A242MHP2</accession>
<dbReference type="CDD" id="cd03221">
    <property type="entry name" value="ABCF_EF-3"/>
    <property type="match status" value="2"/>
</dbReference>
<dbReference type="Pfam" id="PF00005">
    <property type="entry name" value="ABC_tran"/>
    <property type="match status" value="2"/>
</dbReference>
<evidence type="ECO:0000256" key="2">
    <source>
        <dbReference type="ARBA" id="ARBA00022519"/>
    </source>
</evidence>
<dbReference type="InterPro" id="IPR017871">
    <property type="entry name" value="ABC_transporter-like_CS"/>
</dbReference>
<dbReference type="FunFam" id="3.40.50.300:FF:000011">
    <property type="entry name" value="Putative ABC transporter ATP-binding component"/>
    <property type="match status" value="1"/>
</dbReference>
<dbReference type="GO" id="GO:0016887">
    <property type="term" value="F:ATP hydrolysis activity"/>
    <property type="evidence" value="ECO:0007669"/>
    <property type="project" value="InterPro"/>
</dbReference>
<evidence type="ECO:0000256" key="1">
    <source>
        <dbReference type="ARBA" id="ARBA00022475"/>
    </source>
</evidence>
<feature type="domain" description="ABC transporter" evidence="8">
    <location>
        <begin position="2"/>
        <end position="246"/>
    </location>
</feature>
<evidence type="ECO:0000259" key="8">
    <source>
        <dbReference type="PROSITE" id="PS50893"/>
    </source>
</evidence>
<dbReference type="InterPro" id="IPR003439">
    <property type="entry name" value="ABC_transporter-like_ATP-bd"/>
</dbReference>
<keyword evidence="2" id="KW-0472">Membrane</keyword>
<reference evidence="9 10" key="1">
    <citation type="submission" date="2017-03" db="EMBL/GenBank/DDBJ databases">
        <title>Genome analysis of strain PAMC 26510.</title>
        <authorList>
            <person name="Oh H.-M."/>
            <person name="Yang J.-A."/>
        </authorList>
    </citation>
    <scope>NUCLEOTIDE SEQUENCE [LARGE SCALE GENOMIC DNA]</scope>
    <source>
        <strain evidence="9 10">PAMC 26510</strain>
    </source>
</reference>
<dbReference type="Proteomes" id="UP000194546">
    <property type="component" value="Unassembled WGS sequence"/>
</dbReference>
<dbReference type="InterPro" id="IPR032781">
    <property type="entry name" value="ABC_tran_Xtn"/>
</dbReference>
<evidence type="ECO:0000313" key="9">
    <source>
        <dbReference type="EMBL" id="OTP70823.1"/>
    </source>
</evidence>
<evidence type="ECO:0000256" key="7">
    <source>
        <dbReference type="ARBA" id="ARBA00069073"/>
    </source>
</evidence>
<dbReference type="SMART" id="SM00382">
    <property type="entry name" value="AAA"/>
    <property type="match status" value="2"/>
</dbReference>
<dbReference type="Gene3D" id="3.40.50.300">
    <property type="entry name" value="P-loop containing nucleotide triphosphate hydrolases"/>
    <property type="match status" value="2"/>
</dbReference>
<gene>
    <name evidence="9" type="ORF">PAMC26510_24670</name>
</gene>
<evidence type="ECO:0000256" key="5">
    <source>
        <dbReference type="ARBA" id="ARBA00022840"/>
    </source>
</evidence>
<name>A0A242MHP2_CABSO</name>
<evidence type="ECO:0000256" key="4">
    <source>
        <dbReference type="ARBA" id="ARBA00022741"/>
    </source>
</evidence>
<dbReference type="PANTHER" id="PTHR19211:SF14">
    <property type="entry name" value="ATP-BINDING CASSETTE SUB-FAMILY F MEMBER 1"/>
    <property type="match status" value="1"/>
</dbReference>
<keyword evidence="5 9" id="KW-0067">ATP-binding</keyword>
<dbReference type="Pfam" id="PF12848">
    <property type="entry name" value="ABC_tran_Xtn"/>
    <property type="match status" value="1"/>
</dbReference>
<comment type="similarity">
    <text evidence="6">Belongs to the ABC transporter superfamily. ABCF family. YheS subfamily.</text>
</comment>
<protein>
    <recommendedName>
        <fullName evidence="7">Probable ATP-binding protein YheS</fullName>
    </recommendedName>
</protein>
<evidence type="ECO:0000313" key="10">
    <source>
        <dbReference type="Proteomes" id="UP000194546"/>
    </source>
</evidence>
<proteinExistence type="inferred from homology"/>
<dbReference type="AlphaFoldDB" id="A0A242MHP2"/>
<feature type="domain" description="ABC transporter" evidence="8">
    <location>
        <begin position="313"/>
        <end position="548"/>
    </location>
</feature>
<dbReference type="EMBL" id="NBTY01000135">
    <property type="protein sequence ID" value="OTP70823.1"/>
    <property type="molecule type" value="Genomic_DNA"/>
</dbReference>
<comment type="caution">
    <text evidence="9">The sequence shown here is derived from an EMBL/GenBank/DDBJ whole genome shotgun (WGS) entry which is preliminary data.</text>
</comment>
<dbReference type="InterPro" id="IPR027417">
    <property type="entry name" value="P-loop_NTPase"/>
</dbReference>
<sequence length="559" mass="60983">MISVRNVTLRRGVNVVLDSASVTFTPGEKIGLVGRNGAGKSSFFGLLNGTLHEDGGEFSIPATWKMGQVAQEMPETEQSATDFVVDGDTVLLAAQAEVAAAEASDDGMRMAHAYMELHDAGAHDAPARAEALIQGLGFSAAQLSQPVNSFSGGWRMRLQLARALMCPSDLLLLDEPTNHLDLDALVWLEAWLKRYQGTMVVISHDREFLDAVTQVTVHVDNAKLVRYGGNYSKFEEMRAEQMLLQQASMAKQADKIAHLQKFIDRFKATASKAKQAQSRVKALERMEKIAPVLADAEFTFEFKEPLNVPNPLLSMLDASFGYPAPSDAAPGTPPTVIVRGINRSVLAGQRIGILGANGQGKSTLVKTVAHELAPIAGEISEGKGLNIGYFAQQELDVLRPLDTPLEHMIRLAKDTPANMRAPGQSGTEQSLRTFLGTFSFSGDMVHQAVGTMSGGEKARLVLCMIVWQRPNLLLLDEPTNHLDLATREALGMALNEFEGTVLLVSHDRSLLRAVCDEFWLVTKGGVEPFDGDLDDYQQFLRDEARRMREQTAGEQKVIA</sequence>
<evidence type="ECO:0000256" key="6">
    <source>
        <dbReference type="ARBA" id="ARBA00061571"/>
    </source>
</evidence>
<dbReference type="GO" id="GO:0005524">
    <property type="term" value="F:ATP binding"/>
    <property type="evidence" value="ECO:0007669"/>
    <property type="project" value="UniProtKB-KW"/>
</dbReference>
<dbReference type="RefSeq" id="WP_062001929.1">
    <property type="nucleotide sequence ID" value="NZ_NBTY01000135.1"/>
</dbReference>
<keyword evidence="3" id="KW-0677">Repeat</keyword>
<keyword evidence="1" id="KW-1003">Cell membrane</keyword>
<dbReference type="PANTHER" id="PTHR19211">
    <property type="entry name" value="ATP-BINDING TRANSPORT PROTEIN-RELATED"/>
    <property type="match status" value="1"/>
</dbReference>
<keyword evidence="4" id="KW-0547">Nucleotide-binding</keyword>
<dbReference type="PROSITE" id="PS00211">
    <property type="entry name" value="ABC_TRANSPORTER_1"/>
    <property type="match status" value="2"/>
</dbReference>
<dbReference type="FunFam" id="3.40.50.300:FF:002053">
    <property type="entry name" value="ABC transporter ATP-binding protein"/>
    <property type="match status" value="1"/>
</dbReference>
<dbReference type="SUPFAM" id="SSF52540">
    <property type="entry name" value="P-loop containing nucleoside triphosphate hydrolases"/>
    <property type="match status" value="2"/>
</dbReference>
<dbReference type="InterPro" id="IPR050611">
    <property type="entry name" value="ABCF"/>
</dbReference>